<evidence type="ECO:0000313" key="2">
    <source>
        <dbReference type="Proteomes" id="UP000319852"/>
    </source>
</evidence>
<gene>
    <name evidence="1" type="ORF">HG15A2_16720</name>
</gene>
<keyword evidence="2" id="KW-1185">Reference proteome</keyword>
<proteinExistence type="predicted"/>
<protein>
    <submittedName>
        <fullName evidence="1">Uncharacterized protein</fullName>
    </submittedName>
</protein>
<evidence type="ECO:0000313" key="1">
    <source>
        <dbReference type="EMBL" id="QDS98396.1"/>
    </source>
</evidence>
<dbReference type="KEGG" id="amob:HG15A2_16720"/>
<organism evidence="1 2">
    <name type="scientific">Adhaeretor mobilis</name>
    <dbReference type="NCBI Taxonomy" id="1930276"/>
    <lineage>
        <taxon>Bacteria</taxon>
        <taxon>Pseudomonadati</taxon>
        <taxon>Planctomycetota</taxon>
        <taxon>Planctomycetia</taxon>
        <taxon>Pirellulales</taxon>
        <taxon>Lacipirellulaceae</taxon>
        <taxon>Adhaeretor</taxon>
    </lineage>
</organism>
<accession>A0A517MU37</accession>
<reference evidence="1 2" key="1">
    <citation type="submission" date="2019-02" db="EMBL/GenBank/DDBJ databases">
        <title>Deep-cultivation of Planctomycetes and their phenomic and genomic characterization uncovers novel biology.</title>
        <authorList>
            <person name="Wiegand S."/>
            <person name="Jogler M."/>
            <person name="Boedeker C."/>
            <person name="Pinto D."/>
            <person name="Vollmers J."/>
            <person name="Rivas-Marin E."/>
            <person name="Kohn T."/>
            <person name="Peeters S.H."/>
            <person name="Heuer A."/>
            <person name="Rast P."/>
            <person name="Oberbeckmann S."/>
            <person name="Bunk B."/>
            <person name="Jeske O."/>
            <person name="Meyerdierks A."/>
            <person name="Storesund J.E."/>
            <person name="Kallscheuer N."/>
            <person name="Luecker S."/>
            <person name="Lage O.M."/>
            <person name="Pohl T."/>
            <person name="Merkel B.J."/>
            <person name="Hornburger P."/>
            <person name="Mueller R.-W."/>
            <person name="Bruemmer F."/>
            <person name="Labrenz M."/>
            <person name="Spormann A.M."/>
            <person name="Op den Camp H."/>
            <person name="Overmann J."/>
            <person name="Amann R."/>
            <person name="Jetten M.S.M."/>
            <person name="Mascher T."/>
            <person name="Medema M.H."/>
            <person name="Devos D.P."/>
            <person name="Kaster A.-K."/>
            <person name="Ovreas L."/>
            <person name="Rohde M."/>
            <person name="Galperin M.Y."/>
            <person name="Jogler C."/>
        </authorList>
    </citation>
    <scope>NUCLEOTIDE SEQUENCE [LARGE SCALE GENOMIC DNA]</scope>
    <source>
        <strain evidence="1 2">HG15A2</strain>
    </source>
</reference>
<sequence>MLLVEQIGLISMLSAVKGFSIDQHRYYQRVDVVSVNLRTFIFKVCLCTSTATLTMVAVSLAWSGKVRQNNSYQAGTAHLSAQLSGRCRLSATLANLPIAGA</sequence>
<dbReference type="Proteomes" id="UP000319852">
    <property type="component" value="Chromosome"/>
</dbReference>
<dbReference type="EMBL" id="CP036263">
    <property type="protein sequence ID" value="QDS98396.1"/>
    <property type="molecule type" value="Genomic_DNA"/>
</dbReference>
<dbReference type="AlphaFoldDB" id="A0A517MU37"/>
<name>A0A517MU37_9BACT</name>